<dbReference type="Pfam" id="PF14827">
    <property type="entry name" value="dCache_3"/>
    <property type="match status" value="1"/>
</dbReference>
<dbReference type="GO" id="GO:0016020">
    <property type="term" value="C:membrane"/>
    <property type="evidence" value="ECO:0007669"/>
    <property type="project" value="InterPro"/>
</dbReference>
<feature type="transmembrane region" description="Helical" evidence="4">
    <location>
        <begin position="12"/>
        <end position="32"/>
    </location>
</feature>
<feature type="domain" description="HAMP" evidence="6">
    <location>
        <begin position="314"/>
        <end position="366"/>
    </location>
</feature>
<dbReference type="InterPro" id="IPR004089">
    <property type="entry name" value="MCPsignal_dom"/>
</dbReference>
<dbReference type="Gene3D" id="1.10.287.950">
    <property type="entry name" value="Methyl-accepting chemotaxis protein"/>
    <property type="match status" value="1"/>
</dbReference>
<evidence type="ECO:0000256" key="3">
    <source>
        <dbReference type="PROSITE-ProRule" id="PRU00284"/>
    </source>
</evidence>
<protein>
    <submittedName>
        <fullName evidence="7">Putative Methyl-accepting chemotaxis sensory transducer</fullName>
    </submittedName>
</protein>
<evidence type="ECO:0000313" key="8">
    <source>
        <dbReference type="Proteomes" id="UP000191931"/>
    </source>
</evidence>
<dbReference type="AlphaFoldDB" id="A0A1W1HJE4"/>
<dbReference type="SMART" id="SM00283">
    <property type="entry name" value="MA"/>
    <property type="match status" value="1"/>
</dbReference>
<evidence type="ECO:0000259" key="6">
    <source>
        <dbReference type="PROSITE" id="PS50885"/>
    </source>
</evidence>
<feature type="domain" description="Methyl-accepting transducer" evidence="5">
    <location>
        <begin position="392"/>
        <end position="618"/>
    </location>
</feature>
<dbReference type="Pfam" id="PF00672">
    <property type="entry name" value="HAMP"/>
    <property type="match status" value="1"/>
</dbReference>
<feature type="transmembrane region" description="Helical" evidence="4">
    <location>
        <begin position="290"/>
        <end position="312"/>
    </location>
</feature>
<dbReference type="Pfam" id="PF00015">
    <property type="entry name" value="MCPsignal"/>
    <property type="match status" value="1"/>
</dbReference>
<evidence type="ECO:0000256" key="2">
    <source>
        <dbReference type="ARBA" id="ARBA00029447"/>
    </source>
</evidence>
<keyword evidence="4" id="KW-1133">Transmembrane helix</keyword>
<dbReference type="Gene3D" id="3.30.450.20">
    <property type="entry name" value="PAS domain"/>
    <property type="match status" value="1"/>
</dbReference>
<gene>
    <name evidence="7" type="ORF">MTBBW1_790019</name>
</gene>
<dbReference type="CDD" id="cd06225">
    <property type="entry name" value="HAMP"/>
    <property type="match status" value="1"/>
</dbReference>
<dbReference type="GO" id="GO:0006935">
    <property type="term" value="P:chemotaxis"/>
    <property type="evidence" value="ECO:0007669"/>
    <property type="project" value="InterPro"/>
</dbReference>
<dbReference type="InterPro" id="IPR003660">
    <property type="entry name" value="HAMP_dom"/>
</dbReference>
<reference evidence="7 8" key="1">
    <citation type="submission" date="2017-03" db="EMBL/GenBank/DDBJ databases">
        <authorList>
            <person name="Afonso C.L."/>
            <person name="Miller P.J."/>
            <person name="Scott M.A."/>
            <person name="Spackman E."/>
            <person name="Goraichik I."/>
            <person name="Dimitrov K.M."/>
            <person name="Suarez D.L."/>
            <person name="Swayne D.E."/>
        </authorList>
    </citation>
    <scope>NUCLEOTIDE SEQUENCE [LARGE SCALE GENOMIC DNA]</scope>
    <source>
        <strain evidence="7">PRJEB14757</strain>
    </source>
</reference>
<organism evidence="7 8">
    <name type="scientific">Desulfamplus magnetovallimortis</name>
    <dbReference type="NCBI Taxonomy" id="1246637"/>
    <lineage>
        <taxon>Bacteria</taxon>
        <taxon>Pseudomonadati</taxon>
        <taxon>Thermodesulfobacteriota</taxon>
        <taxon>Desulfobacteria</taxon>
        <taxon>Desulfobacterales</taxon>
        <taxon>Desulfobacteraceae</taxon>
        <taxon>Desulfamplus</taxon>
    </lineage>
</organism>
<name>A0A1W1HJE4_9BACT</name>
<dbReference type="PROSITE" id="PS50111">
    <property type="entry name" value="CHEMOTAXIS_TRANSDUC_2"/>
    <property type="match status" value="1"/>
</dbReference>
<dbReference type="GO" id="GO:0007165">
    <property type="term" value="P:signal transduction"/>
    <property type="evidence" value="ECO:0007669"/>
    <property type="project" value="UniProtKB-KW"/>
</dbReference>
<evidence type="ECO:0000256" key="1">
    <source>
        <dbReference type="ARBA" id="ARBA00023224"/>
    </source>
</evidence>
<dbReference type="InterPro" id="IPR004090">
    <property type="entry name" value="Chemotax_Me-accpt_rcpt"/>
</dbReference>
<dbReference type="InterPro" id="IPR029151">
    <property type="entry name" value="Sensor-like_sf"/>
</dbReference>
<keyword evidence="4" id="KW-0472">Membrane</keyword>
<sequence>MQKIKIKWYKTIQFKLQLFIIIIFVVAVGSILTTDYYAGKKELQAALMEEMEHQYSQVIDHIDNASMRALGLAVWVADTETVQELFKNRDRDGLKSMLLPMYKKIKSEININQFQFHLPPATSFLRLHKPDKFGDDLSQIRPTIVAANKKLKTVRGLDRGAFGFGIRGLSPVFSGKDHIGSVEFAISLNDTFLERLQNLYHINASILGKDESGKYQLLARNFQVANMEDFFTVFDDVMENGKIESVESIIDEKHIFNLIGPLKDFSGKIEGVIVVEKDISKQVAAIHNMLFLYSSIGIGFVFITMVMLYFLFKILLNSRMKRFAKIVTEASEGDLTVRSRVYRPDEMGYLGQTLNHCLAVNQEVFKNLKENVSVLEAASETLSKVSGQMNSDATTLSGNAGDLAQASEETSQNVNAIAAAIEETSTNVEEMSKRFDFLSTSLRAISTETASAREISENATQSARDVSGKMELLSRIVNDIHKVTDTINDISEQTNLLALNATIEAARAGEAGKGFAVVAGEIKALAGQTGDATKDIKEKIDNIQKATLESMTGIEKISGVIHEMDGIISTISDNVDEQSRKTVEIGQNYQEATIGIREISESIAIITEQTRKSGESVVELNSASSSVENESVDVQNSASEIEKISSHIEDILKQFKI</sequence>
<dbReference type="PANTHER" id="PTHR32089">
    <property type="entry name" value="METHYL-ACCEPTING CHEMOTAXIS PROTEIN MCPB"/>
    <property type="match status" value="1"/>
</dbReference>
<dbReference type="SUPFAM" id="SSF103190">
    <property type="entry name" value="Sensory domain-like"/>
    <property type="match status" value="1"/>
</dbReference>
<dbReference type="InterPro" id="IPR029150">
    <property type="entry name" value="dCache_3"/>
</dbReference>
<evidence type="ECO:0000313" key="7">
    <source>
        <dbReference type="EMBL" id="SLM32621.1"/>
    </source>
</evidence>
<dbReference type="GO" id="GO:0004888">
    <property type="term" value="F:transmembrane signaling receptor activity"/>
    <property type="evidence" value="ECO:0007669"/>
    <property type="project" value="InterPro"/>
</dbReference>
<dbReference type="EMBL" id="FWEV01000324">
    <property type="protein sequence ID" value="SLM32621.1"/>
    <property type="molecule type" value="Genomic_DNA"/>
</dbReference>
<keyword evidence="1 3" id="KW-0807">Transducer</keyword>
<evidence type="ECO:0000256" key="4">
    <source>
        <dbReference type="SAM" id="Phobius"/>
    </source>
</evidence>
<proteinExistence type="inferred from homology"/>
<dbReference type="SUPFAM" id="SSF58104">
    <property type="entry name" value="Methyl-accepting chemotaxis protein (MCP) signaling domain"/>
    <property type="match status" value="1"/>
</dbReference>
<dbReference type="RefSeq" id="WP_080802639.1">
    <property type="nucleotide sequence ID" value="NZ_LT828543.1"/>
</dbReference>
<evidence type="ECO:0000259" key="5">
    <source>
        <dbReference type="PROSITE" id="PS50111"/>
    </source>
</evidence>
<dbReference type="STRING" id="1246637.MTBBW1_790019"/>
<keyword evidence="8" id="KW-1185">Reference proteome</keyword>
<dbReference type="PROSITE" id="PS50885">
    <property type="entry name" value="HAMP"/>
    <property type="match status" value="1"/>
</dbReference>
<dbReference type="PANTHER" id="PTHR32089:SF112">
    <property type="entry name" value="LYSOZYME-LIKE PROTEIN-RELATED"/>
    <property type="match status" value="1"/>
</dbReference>
<comment type="similarity">
    <text evidence="2">Belongs to the methyl-accepting chemotaxis (MCP) protein family.</text>
</comment>
<accession>A0A1W1HJE4</accession>
<dbReference type="PRINTS" id="PR00260">
    <property type="entry name" value="CHEMTRNSDUCR"/>
</dbReference>
<dbReference type="OrthoDB" id="9816383at2"/>
<keyword evidence="4" id="KW-0812">Transmembrane</keyword>
<dbReference type="Proteomes" id="UP000191931">
    <property type="component" value="Unassembled WGS sequence"/>
</dbReference>